<proteinExistence type="predicted"/>
<name>A0A166A2A3_METOA</name>
<feature type="domain" description="Pterin-binding" evidence="1">
    <location>
        <begin position="146"/>
        <end position="390"/>
    </location>
</feature>
<dbReference type="STRING" id="66851.MBORA_15040"/>
<evidence type="ECO:0000259" key="1">
    <source>
        <dbReference type="PROSITE" id="PS50972"/>
    </source>
</evidence>
<evidence type="ECO:0000313" key="2">
    <source>
        <dbReference type="EMBL" id="KZX11473.1"/>
    </source>
</evidence>
<protein>
    <submittedName>
        <fullName evidence="2">Pterin binding enzyme</fullName>
    </submittedName>
</protein>
<sequence>MRVLIITGHLAYPLIKSVVKKSTQDIIVHIAETQVAAFLTPRQIIKEVKTNFANELDAIDMILVPGLIKKGTREITKELGIPTFKGSTDGADLAMVLNLIENIDLSEDKPADKLIEEEKRKKAFKFIDDFENDKKTIKELLKKPNNILIRNLPVGEDFPMRVLAEIANAPFLSKEALINKCQYFIDSGADMIDIGMAAGEDFSHKVPELINTLRPVVGDKPLSIDTLNTKEIKVAAENGIDFVLSLDLGNQAEIIDILKEKDIPAVLLPTNFSKGISPKTPEERVKAMGQLIEDTKGLRYVADMILDPVNSSSIVESIIACNEFHKINKAPMFFGVGNVTELMDADSGGVNVLLSGIGMELGVSILFTPEESGKTRGSVYELATASKMMFLAKHRKSIPKDLGINMVAFKDKHKRNDIILNETDGVLELKQEKPLKFIRDKAGSFKINVEYGTTVKDSKITATHFIKNKADVVIVGKSAREIYEEIITEGLVSRMEHAAYLGSELKKAEIAMITGKEYVQDFELFKNPDEFKN</sequence>
<reference evidence="3" key="1">
    <citation type="journal article" date="2016" name="Genome Announc.">
        <title>Draft Genome Sequences of Methanobrevibacter curvatus DSM11111, Methanobrevibacter cuticularis DSM11139, Methanobrevibacter filiformis DSM11501, and Methanobrevibacter oralis DSM7256.</title>
        <authorList>
            <person name="Poehlein A."/>
            <person name="Seedorf H."/>
        </authorList>
    </citation>
    <scope>NUCLEOTIDE SEQUENCE [LARGE SCALE GENOMIC DNA]</scope>
    <source>
        <strain evidence="3">DSM 7256 / JCM 30027 / ZR</strain>
    </source>
</reference>
<dbReference type="InterPro" id="IPR025595">
    <property type="entry name" value="PterinBD-DUF4346"/>
</dbReference>
<dbReference type="Gene3D" id="3.20.20.20">
    <property type="entry name" value="Dihydropteroate synthase-like"/>
    <property type="match status" value="1"/>
</dbReference>
<dbReference type="Pfam" id="PF14251">
    <property type="entry name" value="PterinBD-DUF4346"/>
    <property type="match status" value="1"/>
</dbReference>
<dbReference type="PATRIC" id="fig|66851.6.peg.1639"/>
<dbReference type="InterPro" id="IPR011005">
    <property type="entry name" value="Dihydropteroate_synth-like_sf"/>
</dbReference>
<dbReference type="InterPro" id="IPR000489">
    <property type="entry name" value="Pterin-binding_dom"/>
</dbReference>
<dbReference type="OrthoDB" id="70327at2157"/>
<comment type="caution">
    <text evidence="2">The sequence shown here is derived from an EMBL/GenBank/DDBJ whole genome shotgun (WGS) entry which is preliminary data.</text>
</comment>
<dbReference type="InterPro" id="IPR005236">
    <property type="entry name" value="Dihydropt_synth"/>
</dbReference>
<accession>A0A166A2A3</accession>
<dbReference type="NCBIfam" id="TIGR00284">
    <property type="entry name" value="dihydropteroate synthase-like protein"/>
    <property type="match status" value="1"/>
</dbReference>
<dbReference type="AlphaFoldDB" id="A0A166A2A3"/>
<evidence type="ECO:0000313" key="3">
    <source>
        <dbReference type="Proteomes" id="UP000077428"/>
    </source>
</evidence>
<dbReference type="SUPFAM" id="SSF51717">
    <property type="entry name" value="Dihydropteroate synthetase-like"/>
    <property type="match status" value="1"/>
</dbReference>
<dbReference type="Proteomes" id="UP000077428">
    <property type="component" value="Unassembled WGS sequence"/>
</dbReference>
<gene>
    <name evidence="2" type="ORF">MBORA_15040</name>
</gene>
<dbReference type="EMBL" id="LWMU01000089">
    <property type="protein sequence ID" value="KZX11473.1"/>
    <property type="molecule type" value="Genomic_DNA"/>
</dbReference>
<dbReference type="PROSITE" id="PS50972">
    <property type="entry name" value="PTERIN_BINDING"/>
    <property type="match status" value="1"/>
</dbReference>
<dbReference type="Pfam" id="PF00809">
    <property type="entry name" value="Pterin_bind"/>
    <property type="match status" value="1"/>
</dbReference>
<dbReference type="GO" id="GO:0042558">
    <property type="term" value="P:pteridine-containing compound metabolic process"/>
    <property type="evidence" value="ECO:0007669"/>
    <property type="project" value="InterPro"/>
</dbReference>
<keyword evidence="3" id="KW-1185">Reference proteome</keyword>
<dbReference type="RefSeq" id="WP_063720481.1">
    <property type="nucleotide sequence ID" value="NZ_LT985111.1"/>
</dbReference>
<organism evidence="2 3">
    <name type="scientific">Methanobrevibacter oralis</name>
    <dbReference type="NCBI Taxonomy" id="66851"/>
    <lineage>
        <taxon>Archaea</taxon>
        <taxon>Methanobacteriati</taxon>
        <taxon>Methanobacteriota</taxon>
        <taxon>Methanomada group</taxon>
        <taxon>Methanobacteria</taxon>
        <taxon>Methanobacteriales</taxon>
        <taxon>Methanobacteriaceae</taxon>
        <taxon>Methanobrevibacter</taxon>
    </lineage>
</organism>